<evidence type="ECO:0000313" key="3">
    <source>
        <dbReference type="Proteomes" id="UP001479933"/>
    </source>
</evidence>
<dbReference type="PIRSF" id="PIRSF000429">
    <property type="entry name" value="Ac-CoA_Ac_transf"/>
    <property type="match status" value="1"/>
</dbReference>
<dbReference type="InterPro" id="IPR055140">
    <property type="entry name" value="Thiolase_C_2"/>
</dbReference>
<feature type="domain" description="Thiolase C-terminal" evidence="1">
    <location>
        <begin position="264"/>
        <end position="390"/>
    </location>
</feature>
<dbReference type="PANTHER" id="PTHR42870">
    <property type="entry name" value="ACETYL-COA C-ACETYLTRANSFERASE"/>
    <property type="match status" value="1"/>
</dbReference>
<evidence type="ECO:0000313" key="2">
    <source>
        <dbReference type="EMBL" id="WYY06885.1"/>
    </source>
</evidence>
<dbReference type="InterPro" id="IPR016039">
    <property type="entry name" value="Thiolase-like"/>
</dbReference>
<dbReference type="PANTHER" id="PTHR42870:SF1">
    <property type="entry name" value="NON-SPECIFIC LIPID-TRANSFER PROTEIN-LIKE 2"/>
    <property type="match status" value="1"/>
</dbReference>
<evidence type="ECO:0000259" key="1">
    <source>
        <dbReference type="Pfam" id="PF22691"/>
    </source>
</evidence>
<dbReference type="Gene3D" id="3.40.47.10">
    <property type="match status" value="1"/>
</dbReference>
<dbReference type="SUPFAM" id="SSF53901">
    <property type="entry name" value="Thiolase-like"/>
    <property type="match status" value="2"/>
</dbReference>
<dbReference type="Pfam" id="PF22691">
    <property type="entry name" value="Thiolase_C_1"/>
    <property type="match status" value="1"/>
</dbReference>
<dbReference type="Proteomes" id="UP001479933">
    <property type="component" value="Chromosome"/>
</dbReference>
<dbReference type="EMBL" id="CP136137">
    <property type="protein sequence ID" value="WYY06885.1"/>
    <property type="molecule type" value="Genomic_DNA"/>
</dbReference>
<accession>A0ABZ2TZM2</accession>
<name>A0ABZ2TZM2_9ACTN</name>
<organism evidence="2 3">
    <name type="scientific">Gordonia hydrophobica</name>
    <dbReference type="NCBI Taxonomy" id="40516"/>
    <lineage>
        <taxon>Bacteria</taxon>
        <taxon>Bacillati</taxon>
        <taxon>Actinomycetota</taxon>
        <taxon>Actinomycetes</taxon>
        <taxon>Mycobacteriales</taxon>
        <taxon>Gordoniaceae</taxon>
        <taxon>Gordonia</taxon>
    </lineage>
</organism>
<sequence>MKGISASITGVGQSAVGRRLGRSPLDLTTEAGLDAIADAGLTPADIDGIATWPGEFSPSPGFSGVGAFELKDALGLDLAWFSGGFETSGQLGAIVNAAMAVSIGLANHVLCYRTVWETTAQGIVAMQQSSGVGKASTVAAAGAPVSGMLQYLAPHGAVSATHWAALLAARHMYVHGTTRSQLGALSVNQRANAALNPKAVLREAIDLDDYLNARMISEPLCLLDCDIPVDGSTAVIVSRSDAATGKNAPITIESMGTALSSRPYWDQSDDGTTMCAVDAGRQLWQQTDLRQDDVDIAQIYDGFTILTIIWLEALGFCQRGEGGPFVAEPGRISRDGRLPLNTGGGQLSAGRLHGFGHLHEACTQLWGRGAERQVAGDPEVAVVAAGGGDLAGALLLSRSR</sequence>
<dbReference type="InterPro" id="IPR002155">
    <property type="entry name" value="Thiolase"/>
</dbReference>
<proteinExistence type="predicted"/>
<keyword evidence="3" id="KW-1185">Reference proteome</keyword>
<gene>
    <name evidence="2" type="ORF">RVF87_17820</name>
</gene>
<dbReference type="CDD" id="cd00829">
    <property type="entry name" value="SCP-x_thiolase"/>
    <property type="match status" value="1"/>
</dbReference>
<protein>
    <submittedName>
        <fullName evidence="2">Thiolase family protein</fullName>
    </submittedName>
</protein>
<reference evidence="2 3" key="1">
    <citation type="journal article" date="2023" name="Virus Evol.">
        <title>Computational host range prediction-The good, the bad, and the ugly.</title>
        <authorList>
            <person name="Howell A.A."/>
            <person name="Versoza C.J."/>
            <person name="Pfeifer S.P."/>
        </authorList>
    </citation>
    <scope>NUCLEOTIDE SEQUENCE [LARGE SCALE GENOMIC DNA]</scope>
    <source>
        <strain evidence="2 3">1610/1b</strain>
    </source>
</reference>
<dbReference type="RefSeq" id="WP_066172025.1">
    <property type="nucleotide sequence ID" value="NZ_CP136137.1"/>
</dbReference>